<name>D2NPY3_ROTMD</name>
<reference evidence="1 2" key="2">
    <citation type="journal article" date="2010" name="J Osaka Dent Univ">
        <title>Isolation and identification of Rothia mucilaginosa from persistent apical periodontitis lesions.</title>
        <authorList>
            <person name="Yamane K."/>
            <person name="Yoshida M."/>
            <person name="Fujihira T."/>
            <person name="Baba T."/>
            <person name="Tsuji N."/>
            <person name="Hayashi H."/>
            <person name="Sugimori C."/>
            <person name="Yamanaka T."/>
            <person name="Mashimo C."/>
            <person name="Nambu T."/>
            <person name="Kawai H."/>
            <person name="Fukushima H."/>
        </authorList>
    </citation>
    <scope>NUCLEOTIDE SEQUENCE [LARGE SCALE GENOMIC DNA]</scope>
    <source>
        <strain evidence="1 2">DY-18</strain>
    </source>
</reference>
<keyword evidence="2" id="KW-1185">Reference proteome</keyword>
<proteinExistence type="predicted"/>
<reference evidence="1 2" key="3">
    <citation type="journal article" date="2010" name="Sequencing">
        <title>Complete Genome Sequence of Rothia mucilaginosa DY-18: A Clinical Isolate with Dense Meshwork-Like Structures from a Persistent Apical Periodontitis Lesion.</title>
        <authorList>
            <person name="Yamane K."/>
            <person name="Nambu T."/>
            <person name="Yamanaka T."/>
            <person name="Mashimo C."/>
            <person name="Sugimori C."/>
            <person name="Leung K.-P."/>
            <person name="Fukushima H."/>
        </authorList>
    </citation>
    <scope>NUCLEOTIDE SEQUENCE [LARGE SCALE GENOMIC DNA]</scope>
    <source>
        <strain evidence="1 2">DY-18</strain>
    </source>
</reference>
<dbReference type="HOGENOM" id="CLU_737478_0_0_11"/>
<dbReference type="EMBL" id="AP011540">
    <property type="protein sequence ID" value="BAI65701.1"/>
    <property type="molecule type" value="Genomic_DNA"/>
</dbReference>
<dbReference type="KEGG" id="rmu:RMDY18_18690"/>
<evidence type="ECO:0000313" key="1">
    <source>
        <dbReference type="EMBL" id="BAI65701.1"/>
    </source>
</evidence>
<gene>
    <name evidence="1" type="ordered locus">RMDY18_18690</name>
</gene>
<protein>
    <submittedName>
        <fullName evidence="1">Bacteriophage capsid protein</fullName>
    </submittedName>
</protein>
<dbReference type="AlphaFoldDB" id="D2NPY3"/>
<accession>D2NPY3</accession>
<organism evidence="1 2">
    <name type="scientific">Rothia mucilaginosa (strain DY-18)</name>
    <name type="common">Stomatococcus mucilaginosus</name>
    <dbReference type="NCBI Taxonomy" id="680646"/>
    <lineage>
        <taxon>Bacteria</taxon>
        <taxon>Bacillati</taxon>
        <taxon>Actinomycetota</taxon>
        <taxon>Actinomycetes</taxon>
        <taxon>Micrococcales</taxon>
        <taxon>Micrococcaceae</taxon>
        <taxon>Rothia</taxon>
    </lineage>
</organism>
<dbReference type="Proteomes" id="UP000001883">
    <property type="component" value="Chromosome"/>
</dbReference>
<reference evidence="2" key="1">
    <citation type="submission" date="2009-07" db="EMBL/GenBank/DDBJ databases">
        <title>Complete genome sequence of Rothia mucilaginosa DJ.</title>
        <authorList>
            <person name="Yamane K."/>
            <person name="Nambu T."/>
            <person name="Mashimo C."/>
            <person name="Sugimori C."/>
            <person name="Yamanaka T."/>
            <person name="Leung K."/>
            <person name="Fukushima H."/>
        </authorList>
    </citation>
    <scope>NUCLEOTIDE SEQUENCE [LARGE SCALE GENOMIC DNA]</scope>
    <source>
        <strain evidence="2">DY-18</strain>
    </source>
</reference>
<sequence length="375" mass="38586">MRGFPANLYERLEPLESLLDGLQNTKRGSRASVQEEHVSIHAVRVLLGNSLEGAPQRLTGQLGLVAALHTVEQVVAVSLVELLGAQVHGGLRNLRSCGTCQGRIRADGAHERGLREDAGAVSGSVQEGEGLLAASLLTDRLCLGVVLLHELLSLLGGAQRGGNQQEVLLPVDAGALGDHGRRNLGEGLVHLILLVGVVDEDQVGLEVRDGLNVRVGALADLGNLVELCGLIGELGLQVGGDQVGVTGGCRADGHDAQGEHAVELTGGENHDLGGCGFDGGFTAEVLDGAGEFAVNGGGAHAGGQGGGCHLLTGRRSRRGGGRAGSVGGAACRQGEGAEGTECECAEGAAGDLVRHICHIIRITSYMHMRYLILIY</sequence>
<evidence type="ECO:0000313" key="2">
    <source>
        <dbReference type="Proteomes" id="UP000001883"/>
    </source>
</evidence>